<evidence type="ECO:0000313" key="6">
    <source>
        <dbReference type="Proteomes" id="UP000323824"/>
    </source>
</evidence>
<dbReference type="EMBL" id="CP035807">
    <property type="protein sequence ID" value="QEN03278.1"/>
    <property type="molecule type" value="Genomic_DNA"/>
</dbReference>
<dbReference type="KEGG" id="sper:EW093_00670"/>
<comment type="similarity">
    <text evidence="2">Belongs to the bacterial solute-binding protein 2 family.</text>
</comment>
<protein>
    <submittedName>
        <fullName evidence="5">Sugar ABC transporter substrate-binding protein</fullName>
    </submittedName>
</protein>
<dbReference type="Proteomes" id="UP000323824">
    <property type="component" value="Chromosome"/>
</dbReference>
<proteinExistence type="inferred from homology"/>
<feature type="domain" description="Periplasmic binding protein" evidence="4">
    <location>
        <begin position="53"/>
        <end position="288"/>
    </location>
</feature>
<evidence type="ECO:0000256" key="2">
    <source>
        <dbReference type="ARBA" id="ARBA00007639"/>
    </source>
</evidence>
<evidence type="ECO:0000313" key="5">
    <source>
        <dbReference type="EMBL" id="QEN03278.1"/>
    </source>
</evidence>
<dbReference type="GO" id="GO:0030288">
    <property type="term" value="C:outer membrane-bounded periplasmic space"/>
    <property type="evidence" value="ECO:0007669"/>
    <property type="project" value="TreeGrafter"/>
</dbReference>
<gene>
    <name evidence="5" type="ORF">EW093_00670</name>
</gene>
<dbReference type="InterPro" id="IPR025997">
    <property type="entry name" value="SBP_2_dom"/>
</dbReference>
<dbReference type="PANTHER" id="PTHR30036">
    <property type="entry name" value="D-XYLOSE-BINDING PERIPLASMIC PROTEIN"/>
    <property type="match status" value="1"/>
</dbReference>
<dbReference type="Pfam" id="PF13407">
    <property type="entry name" value="Peripla_BP_4"/>
    <property type="match status" value="1"/>
</dbReference>
<dbReference type="GO" id="GO:0030246">
    <property type="term" value="F:carbohydrate binding"/>
    <property type="evidence" value="ECO:0007669"/>
    <property type="project" value="TreeGrafter"/>
</dbReference>
<reference evidence="5 6" key="2">
    <citation type="submission" date="2019-09" db="EMBL/GenBank/DDBJ databases">
        <title>Complete Genome Sequence and Methylome Analysis of free living Spirochaetas.</title>
        <authorList>
            <person name="Leshcheva N."/>
            <person name="Mikheeva N."/>
        </authorList>
    </citation>
    <scope>NUCLEOTIDE SEQUENCE [LARGE SCALE GENOMIC DNA]</scope>
    <source>
        <strain evidence="5 6">P</strain>
    </source>
</reference>
<dbReference type="Gene3D" id="3.40.50.2300">
    <property type="match status" value="2"/>
</dbReference>
<dbReference type="SUPFAM" id="SSF53822">
    <property type="entry name" value="Periplasmic binding protein-like I"/>
    <property type="match status" value="1"/>
</dbReference>
<accession>A0A5C1Q7I8</accession>
<dbReference type="InterPro" id="IPR050555">
    <property type="entry name" value="Bact_Solute-Bind_Prot2"/>
</dbReference>
<reference evidence="5 6" key="1">
    <citation type="submission" date="2019-02" db="EMBL/GenBank/DDBJ databases">
        <authorList>
            <person name="Fomenkov A."/>
            <person name="Dubinina G."/>
            <person name="Grabovich M."/>
            <person name="Vincze T."/>
            <person name="Roberts R.J."/>
        </authorList>
    </citation>
    <scope>NUCLEOTIDE SEQUENCE [LARGE SCALE GENOMIC DNA]</scope>
    <source>
        <strain evidence="5 6">P</strain>
    </source>
</reference>
<sequence>MSKKYLYYIFLISIVINSCSEKEEKLKDRVKIGFSTSSEIFLQERWKRDISIFTSSANELDADVIFSKSTDNRNDQISEILYLLKQDIDVLVVIPRDKNNLVDVIKKANDKGIPVLSYDRLINGVPLAGYVSFDNQEVGKYMAKALLSSAPTGNYIIVNGSIYDNNSFEVNLGIHKILDPQVESGKIKIVEEIWLNEWSYDEAFMLLNNIFENRVDIDAISGANDMMAQAAIKVLSERRLAGEITVVGQDADLAACQSIISGTQMMTVYKPIQKLAKRAAQVAVSLGKNQEVEPDMYINNQSEKSIPYYIENPIPVTKENMMEVIVQDSFHSENDIYVGL</sequence>
<name>A0A5C1Q7I8_9SPIO</name>
<evidence type="ECO:0000259" key="4">
    <source>
        <dbReference type="Pfam" id="PF13407"/>
    </source>
</evidence>
<organism evidence="5 6">
    <name type="scientific">Thiospirochaeta perfilievii</name>
    <dbReference type="NCBI Taxonomy" id="252967"/>
    <lineage>
        <taxon>Bacteria</taxon>
        <taxon>Pseudomonadati</taxon>
        <taxon>Spirochaetota</taxon>
        <taxon>Spirochaetia</taxon>
        <taxon>Spirochaetales</taxon>
        <taxon>Spirochaetaceae</taxon>
        <taxon>Thiospirochaeta</taxon>
    </lineage>
</organism>
<dbReference type="AlphaFoldDB" id="A0A5C1Q7I8"/>
<evidence type="ECO:0000256" key="3">
    <source>
        <dbReference type="ARBA" id="ARBA00022729"/>
    </source>
</evidence>
<comment type="subcellular location">
    <subcellularLocation>
        <location evidence="1">Cell envelope</location>
    </subcellularLocation>
</comment>
<keyword evidence="6" id="KW-1185">Reference proteome</keyword>
<keyword evidence="3" id="KW-0732">Signal</keyword>
<dbReference type="InterPro" id="IPR028082">
    <property type="entry name" value="Peripla_BP_I"/>
</dbReference>
<evidence type="ECO:0000256" key="1">
    <source>
        <dbReference type="ARBA" id="ARBA00004196"/>
    </source>
</evidence>
<dbReference type="RefSeq" id="WP_149566538.1">
    <property type="nucleotide sequence ID" value="NZ_CP035807.1"/>
</dbReference>
<dbReference type="PANTHER" id="PTHR30036:SF1">
    <property type="entry name" value="D-XYLOSE-BINDING PERIPLASMIC PROTEIN"/>
    <property type="match status" value="1"/>
</dbReference>
<dbReference type="OrthoDB" id="358279at2"/>